<proteinExistence type="predicted"/>
<organism evidence="1 2">
    <name type="scientific">Gonapodya prolifera (strain JEL478)</name>
    <name type="common">Monoblepharis prolifera</name>
    <dbReference type="NCBI Taxonomy" id="1344416"/>
    <lineage>
        <taxon>Eukaryota</taxon>
        <taxon>Fungi</taxon>
        <taxon>Fungi incertae sedis</taxon>
        <taxon>Chytridiomycota</taxon>
        <taxon>Chytridiomycota incertae sedis</taxon>
        <taxon>Monoblepharidomycetes</taxon>
        <taxon>Monoblepharidales</taxon>
        <taxon>Gonapodyaceae</taxon>
        <taxon>Gonapodya</taxon>
    </lineage>
</organism>
<gene>
    <name evidence="1" type="ORF">M427DRAFT_195145</name>
</gene>
<reference evidence="1 2" key="1">
    <citation type="journal article" date="2015" name="Genome Biol. Evol.">
        <title>Phylogenomic analyses indicate that early fungi evolved digesting cell walls of algal ancestors of land plants.</title>
        <authorList>
            <person name="Chang Y."/>
            <person name="Wang S."/>
            <person name="Sekimoto S."/>
            <person name="Aerts A.L."/>
            <person name="Choi C."/>
            <person name="Clum A."/>
            <person name="LaButti K.M."/>
            <person name="Lindquist E.A."/>
            <person name="Yee Ngan C."/>
            <person name="Ohm R.A."/>
            <person name="Salamov A.A."/>
            <person name="Grigoriev I.V."/>
            <person name="Spatafora J.W."/>
            <person name="Berbee M.L."/>
        </authorList>
    </citation>
    <scope>NUCLEOTIDE SEQUENCE [LARGE SCALE GENOMIC DNA]</scope>
    <source>
        <strain evidence="1 2">JEL478</strain>
    </source>
</reference>
<dbReference type="EMBL" id="KQ965741">
    <property type="protein sequence ID" value="KXS18583.1"/>
    <property type="molecule type" value="Genomic_DNA"/>
</dbReference>
<dbReference type="AlphaFoldDB" id="A0A139APZ9"/>
<sequence>MQILEFAHSTTPCAIGGRDTSRTPLGMLLSQASSTLDNHQQLIVRDGRLMNDSWPQLSEFFASAAPAIGGSAPFELFGASFVPAPPANMPFLNQRFPTVNVPREVAMFDHLLPLPPEHFPCFHLGWWILHAATIMSLFCIERRFFPMSLSNLPCCCAQSWFWQHVTIPNQQ</sequence>
<evidence type="ECO:0000313" key="1">
    <source>
        <dbReference type="EMBL" id="KXS18583.1"/>
    </source>
</evidence>
<dbReference type="Proteomes" id="UP000070544">
    <property type="component" value="Unassembled WGS sequence"/>
</dbReference>
<protein>
    <submittedName>
        <fullName evidence="1">Uncharacterized protein</fullName>
    </submittedName>
</protein>
<keyword evidence="2" id="KW-1185">Reference proteome</keyword>
<evidence type="ECO:0000313" key="2">
    <source>
        <dbReference type="Proteomes" id="UP000070544"/>
    </source>
</evidence>
<accession>A0A139APZ9</accession>
<name>A0A139APZ9_GONPJ</name>